<evidence type="ECO:0000313" key="2">
    <source>
        <dbReference type="EMBL" id="MBI3016110.1"/>
    </source>
</evidence>
<gene>
    <name evidence="2" type="ORF">HYY65_13855</name>
</gene>
<organism evidence="2 3">
    <name type="scientific">Tectimicrobiota bacterium</name>
    <dbReference type="NCBI Taxonomy" id="2528274"/>
    <lineage>
        <taxon>Bacteria</taxon>
        <taxon>Pseudomonadati</taxon>
        <taxon>Nitrospinota/Tectimicrobiota group</taxon>
        <taxon>Candidatus Tectimicrobiota</taxon>
    </lineage>
</organism>
<comment type="caution">
    <text evidence="2">The sequence shown here is derived from an EMBL/GenBank/DDBJ whole genome shotgun (WGS) entry which is preliminary data.</text>
</comment>
<evidence type="ECO:0000256" key="1">
    <source>
        <dbReference type="SAM" id="MobiDB-lite"/>
    </source>
</evidence>
<reference evidence="2" key="1">
    <citation type="submission" date="2020-07" db="EMBL/GenBank/DDBJ databases">
        <title>Huge and variable diversity of episymbiotic CPR bacteria and DPANN archaea in groundwater ecosystems.</title>
        <authorList>
            <person name="He C.Y."/>
            <person name="Keren R."/>
            <person name="Whittaker M."/>
            <person name="Farag I.F."/>
            <person name="Doudna J."/>
            <person name="Cate J.H.D."/>
            <person name="Banfield J.F."/>
        </authorList>
    </citation>
    <scope>NUCLEOTIDE SEQUENCE</scope>
    <source>
        <strain evidence="2">NC_groundwater_717_Ag_S-0.2um_59_8</strain>
    </source>
</reference>
<sequence length="221" mass="22853">MSLLAGFDLVTEISNPTILKLIKKNMQIGGVPGTNGSFSPLQFSSLQVHCIGNSDRSKQALGLFGNLLASTQNNGNHVNKTSTAIASGRDLAISISPGTFHSLAFCPAVAAALGVSPNGLPPSCGGSGGVSVSGVTLTSIADSFGNGQINISGSAEDAQEALALGGQNDPCEYRRTRLGKTESRNRAQPRPRETEGQAGGVRDDREDLVRGRATSRREACS</sequence>
<dbReference type="Proteomes" id="UP000741360">
    <property type="component" value="Unassembled WGS sequence"/>
</dbReference>
<accession>A0A932GSG4</accession>
<dbReference type="EMBL" id="JACPSX010000264">
    <property type="protein sequence ID" value="MBI3016110.1"/>
    <property type="molecule type" value="Genomic_DNA"/>
</dbReference>
<name>A0A932GSG4_UNCTE</name>
<feature type="region of interest" description="Disordered" evidence="1">
    <location>
        <begin position="163"/>
        <end position="221"/>
    </location>
</feature>
<evidence type="ECO:0000313" key="3">
    <source>
        <dbReference type="Proteomes" id="UP000741360"/>
    </source>
</evidence>
<dbReference type="AlphaFoldDB" id="A0A932GSG4"/>
<feature type="compositionally biased region" description="Basic and acidic residues" evidence="1">
    <location>
        <begin position="171"/>
        <end position="221"/>
    </location>
</feature>
<protein>
    <submittedName>
        <fullName evidence="2">Uncharacterized protein</fullName>
    </submittedName>
</protein>
<proteinExistence type="predicted"/>